<comment type="caution">
    <text evidence="3">The sequence shown here is derived from an EMBL/GenBank/DDBJ whole genome shotgun (WGS) entry which is preliminary data.</text>
</comment>
<evidence type="ECO:0000313" key="3">
    <source>
        <dbReference type="EMBL" id="MBB4857875.1"/>
    </source>
</evidence>
<dbReference type="EMBL" id="JACHLR010000004">
    <property type="protein sequence ID" value="MBB4857875.1"/>
    <property type="molecule type" value="Genomic_DNA"/>
</dbReference>
<name>A0A7W7K7W2_9SPHN</name>
<protein>
    <recommendedName>
        <fullName evidence="5">Lipoprotein</fullName>
    </recommendedName>
</protein>
<evidence type="ECO:0000256" key="1">
    <source>
        <dbReference type="SAM" id="MobiDB-lite"/>
    </source>
</evidence>
<keyword evidence="4" id="KW-1185">Reference proteome</keyword>
<evidence type="ECO:0000313" key="4">
    <source>
        <dbReference type="Proteomes" id="UP000555448"/>
    </source>
</evidence>
<feature type="chain" id="PRO_5030945548" description="Lipoprotein" evidence="2">
    <location>
        <begin position="24"/>
        <end position="108"/>
    </location>
</feature>
<dbReference type="Proteomes" id="UP000555448">
    <property type="component" value="Unassembled WGS sequence"/>
</dbReference>
<organism evidence="3 4">
    <name type="scientific">Novosphingobium chloroacetimidivorans</name>
    <dbReference type="NCBI Taxonomy" id="1428314"/>
    <lineage>
        <taxon>Bacteria</taxon>
        <taxon>Pseudomonadati</taxon>
        <taxon>Pseudomonadota</taxon>
        <taxon>Alphaproteobacteria</taxon>
        <taxon>Sphingomonadales</taxon>
        <taxon>Sphingomonadaceae</taxon>
        <taxon>Novosphingobium</taxon>
    </lineage>
</organism>
<dbReference type="PROSITE" id="PS51257">
    <property type="entry name" value="PROKAR_LIPOPROTEIN"/>
    <property type="match status" value="1"/>
</dbReference>
<proteinExistence type="predicted"/>
<dbReference type="RefSeq" id="WP_184243157.1">
    <property type="nucleotide sequence ID" value="NZ_JACHLR010000004.1"/>
</dbReference>
<dbReference type="AlphaFoldDB" id="A0A7W7K7W2"/>
<feature type="region of interest" description="Disordered" evidence="1">
    <location>
        <begin position="38"/>
        <end position="84"/>
    </location>
</feature>
<sequence length="108" mass="11928">MNRPALLLAPLAMLALSGCLARAAVGVVTAPVRVASQAADWATTSQSEADEKRGRDLRRREAQVGKLQRSYDKHRRQCENGDRSACDTARAEYEQIQDLLPGLPREPR</sequence>
<reference evidence="3 4" key="1">
    <citation type="submission" date="2020-08" db="EMBL/GenBank/DDBJ databases">
        <title>Functional genomics of gut bacteria from endangered species of beetles.</title>
        <authorList>
            <person name="Carlos-Shanley C."/>
        </authorList>
    </citation>
    <scope>NUCLEOTIDE SEQUENCE [LARGE SCALE GENOMIC DNA]</scope>
    <source>
        <strain evidence="3 4">S00245</strain>
    </source>
</reference>
<feature type="compositionally biased region" description="Basic and acidic residues" evidence="1">
    <location>
        <begin position="49"/>
        <end position="63"/>
    </location>
</feature>
<evidence type="ECO:0008006" key="5">
    <source>
        <dbReference type="Google" id="ProtNLM"/>
    </source>
</evidence>
<evidence type="ECO:0000256" key="2">
    <source>
        <dbReference type="SAM" id="SignalP"/>
    </source>
</evidence>
<accession>A0A7W7K7W2</accession>
<feature type="signal peptide" evidence="2">
    <location>
        <begin position="1"/>
        <end position="23"/>
    </location>
</feature>
<gene>
    <name evidence="3" type="ORF">HNO88_001189</name>
</gene>
<keyword evidence="2" id="KW-0732">Signal</keyword>